<dbReference type="Proteomes" id="UP000032076">
    <property type="component" value="Unassembled WGS sequence"/>
</dbReference>
<accession>A0ABD4A6W1</accession>
<protein>
    <submittedName>
        <fullName evidence="1">Uncharacterized protein</fullName>
    </submittedName>
</protein>
<organism evidence="1 2">
    <name type="scientific">Caldibacillus thermoamylovorans</name>
    <dbReference type="NCBI Taxonomy" id="35841"/>
    <lineage>
        <taxon>Bacteria</taxon>
        <taxon>Bacillati</taxon>
        <taxon>Bacillota</taxon>
        <taxon>Bacilli</taxon>
        <taxon>Bacillales</taxon>
        <taxon>Bacillaceae</taxon>
        <taxon>Caldibacillus</taxon>
    </lineage>
</organism>
<name>A0ABD4A6W1_9BACI</name>
<comment type="caution">
    <text evidence="1">The sequence shown here is derived from an EMBL/GenBank/DDBJ whole genome shotgun (WGS) entry which is preliminary data.</text>
</comment>
<sequence>MSNNHGSTGVYCNKETIKVTGKITFPNVQVVCNPFIIPCFTEFNKILLPLYRIDHENDFNLNNAEYYVSSF</sequence>
<dbReference type="EMBL" id="JXLU01000104">
    <property type="protein sequence ID" value="KIO71962.1"/>
    <property type="molecule type" value="Genomic_DNA"/>
</dbReference>
<proteinExistence type="predicted"/>
<evidence type="ECO:0000313" key="2">
    <source>
        <dbReference type="Proteomes" id="UP000032076"/>
    </source>
</evidence>
<dbReference type="AlphaFoldDB" id="A0ABD4A6W1"/>
<gene>
    <name evidence="1" type="ORF">B4167_3143</name>
</gene>
<reference evidence="1 2" key="1">
    <citation type="submission" date="2015-01" db="EMBL/GenBank/DDBJ databases">
        <title>Draft Genome Sequences of Four Bacillus thermoamylovorans Strains, Isolated From Food Products.</title>
        <authorList>
            <person name="Krawcyk A.O."/>
            <person name="Berendsen E.M."/>
            <person name="Eijlander R.T."/>
            <person name="de Jong A."/>
            <person name="Wells-Bennik M."/>
            <person name="Kuipers O.P."/>
        </authorList>
    </citation>
    <scope>NUCLEOTIDE SEQUENCE [LARGE SCALE GENOMIC DNA]</scope>
    <source>
        <strain evidence="1 2">B4167</strain>
    </source>
</reference>
<evidence type="ECO:0000313" key="1">
    <source>
        <dbReference type="EMBL" id="KIO71962.1"/>
    </source>
</evidence>